<sequence>MSQRQGVSVGLRPGDIKNPVDMTESPVARKSTQSQNTHDGRADGMQAQTELTTVATATRPRPSQKGVSILKVSEKLE</sequence>
<organism evidence="1 2">
    <name type="scientific">Dallia pectoralis</name>
    <name type="common">Alaska blackfish</name>
    <dbReference type="NCBI Taxonomy" id="75939"/>
    <lineage>
        <taxon>Eukaryota</taxon>
        <taxon>Metazoa</taxon>
        <taxon>Chordata</taxon>
        <taxon>Craniata</taxon>
        <taxon>Vertebrata</taxon>
        <taxon>Euteleostomi</taxon>
        <taxon>Actinopterygii</taxon>
        <taxon>Neopterygii</taxon>
        <taxon>Teleostei</taxon>
        <taxon>Protacanthopterygii</taxon>
        <taxon>Esociformes</taxon>
        <taxon>Umbridae</taxon>
        <taxon>Dallia</taxon>
    </lineage>
</organism>
<reference evidence="1" key="1">
    <citation type="submission" date="2021-05" db="EMBL/GenBank/DDBJ databases">
        <authorList>
            <person name="Pan Q."/>
            <person name="Jouanno E."/>
            <person name="Zahm M."/>
            <person name="Klopp C."/>
            <person name="Cabau C."/>
            <person name="Louis A."/>
            <person name="Berthelot C."/>
            <person name="Parey E."/>
            <person name="Roest Crollius H."/>
            <person name="Montfort J."/>
            <person name="Robinson-Rechavi M."/>
            <person name="Bouchez O."/>
            <person name="Lampietro C."/>
            <person name="Lopez Roques C."/>
            <person name="Donnadieu C."/>
            <person name="Postlethwait J."/>
            <person name="Bobe J."/>
            <person name="Dillon D."/>
            <person name="Chandos A."/>
            <person name="von Hippel F."/>
            <person name="Guiguen Y."/>
        </authorList>
    </citation>
    <scope>NUCLEOTIDE SEQUENCE</scope>
    <source>
        <strain evidence="1">YG-Jan2019</strain>
    </source>
</reference>
<gene>
    <name evidence="1" type="ORF">DPEC_G00267430</name>
</gene>
<name>A0ACC2FNL8_DALPE</name>
<accession>A0ACC2FNL8</accession>
<evidence type="ECO:0000313" key="2">
    <source>
        <dbReference type="Proteomes" id="UP001157502"/>
    </source>
</evidence>
<dbReference type="EMBL" id="CM055751">
    <property type="protein sequence ID" value="KAJ7992954.1"/>
    <property type="molecule type" value="Genomic_DNA"/>
</dbReference>
<keyword evidence="2" id="KW-1185">Reference proteome</keyword>
<comment type="caution">
    <text evidence="1">The sequence shown here is derived from an EMBL/GenBank/DDBJ whole genome shotgun (WGS) entry which is preliminary data.</text>
</comment>
<dbReference type="Proteomes" id="UP001157502">
    <property type="component" value="Chromosome 24"/>
</dbReference>
<proteinExistence type="predicted"/>
<evidence type="ECO:0000313" key="1">
    <source>
        <dbReference type="EMBL" id="KAJ7992954.1"/>
    </source>
</evidence>
<protein>
    <submittedName>
        <fullName evidence="1">Uncharacterized protein</fullName>
    </submittedName>
</protein>